<protein>
    <submittedName>
        <fullName evidence="1">Uncharacterized protein</fullName>
    </submittedName>
</protein>
<comment type="caution">
    <text evidence="1">The sequence shown here is derived from an EMBL/GenBank/DDBJ whole genome shotgun (WGS) entry which is preliminary data.</text>
</comment>
<reference evidence="1" key="1">
    <citation type="submission" date="2024-12" db="EMBL/GenBank/DDBJ databases">
        <title>Comparative genomics and development of molecular markers within Purpureocillium lilacinum and among Purpureocillium species.</title>
        <authorList>
            <person name="Yeh Z.-Y."/>
            <person name="Ni N.-T."/>
            <person name="Lo P.-H."/>
            <person name="Mushyakhwo K."/>
            <person name="Lin C.-F."/>
            <person name="Nai Y.-S."/>
        </authorList>
    </citation>
    <scope>NUCLEOTIDE SEQUENCE</scope>
    <source>
        <strain evidence="1">NCHU-NPUST-175</strain>
    </source>
</reference>
<gene>
    <name evidence="1" type="ORF">ACCO45_002629</name>
</gene>
<sequence length="687" mass="77060">MTSHDRPSAPKFNLTESDLAEKAKQSRKRTEATLAAILGSVTAEQATFSNVIEAVEFNNRLSEYQLLALLQNAAPDANIRKAASQACQAIEHDNLAMVENEELFTLVDAAKRSVNDDSLTIEEKKMLDTMYRWFTDTGAKMDTEARDRFSEISKRSIKLRNAFMDNIASDPGGLWMTEQQLAGLSRGKYESLEVGPEGKRRVTLKRPDVQAALRQCHDPETRKAVLIASESICPENVDIFREIVLLRDEAARLGGFTSFAAQSTSNRLAKSPAVVNKLLQDLKRKLRPLVDREMLELEQLAPRGTPLHAWDFDYYHQQLLRDKNVDHDLLSEYFPADYTIVQMMGVFQELFGLKIEEVTDNEEGDTWHRDVKMFAVWDEESDSFLGYLYTDIYPRPGKYNGAANFNIRPSYIDENGNRGPVATALVCNLSLLLKTGRHFCSTLSLSLSFTNLATVSIHDLLGRSKYITFHGHRAVKDFIEAPSQLLEYWCWTPQTLKRLSCHYSHLSSQSERAWRKHQSSAEVDLPPRDIPDGLINSLIATKNVNAGILASRQVALALFDMRVHDPPSHAALEGMDIPGAFDSLLRELTGLSRLEKGATLGHGHVTTAHFVWGVEASYYSYLQTRIFAADIWKTCFRDDPMNAAAARRYRKVILDKGGSGDEAKMLEELLGHAPSLGPYLEGLGAAI</sequence>
<proteinExistence type="predicted"/>
<dbReference type="Proteomes" id="UP001638806">
    <property type="component" value="Unassembled WGS sequence"/>
</dbReference>
<evidence type="ECO:0000313" key="2">
    <source>
        <dbReference type="Proteomes" id="UP001638806"/>
    </source>
</evidence>
<dbReference type="EMBL" id="JBGNUJ010000002">
    <property type="protein sequence ID" value="KAL3965625.1"/>
    <property type="molecule type" value="Genomic_DNA"/>
</dbReference>
<keyword evidence="2" id="KW-1185">Reference proteome</keyword>
<organism evidence="1 2">
    <name type="scientific">Purpureocillium lilacinum</name>
    <name type="common">Paecilomyces lilacinus</name>
    <dbReference type="NCBI Taxonomy" id="33203"/>
    <lineage>
        <taxon>Eukaryota</taxon>
        <taxon>Fungi</taxon>
        <taxon>Dikarya</taxon>
        <taxon>Ascomycota</taxon>
        <taxon>Pezizomycotina</taxon>
        <taxon>Sordariomycetes</taxon>
        <taxon>Hypocreomycetidae</taxon>
        <taxon>Hypocreales</taxon>
        <taxon>Ophiocordycipitaceae</taxon>
        <taxon>Purpureocillium</taxon>
    </lineage>
</organism>
<name>A0ACC4EAE3_PURLI</name>
<evidence type="ECO:0000313" key="1">
    <source>
        <dbReference type="EMBL" id="KAL3965625.1"/>
    </source>
</evidence>
<accession>A0ACC4EAE3</accession>